<dbReference type="NCBIfam" id="TIGR02274">
    <property type="entry name" value="dCTP_deam"/>
    <property type="match status" value="1"/>
</dbReference>
<dbReference type="InterPro" id="IPR011962">
    <property type="entry name" value="dCTP_deaminase"/>
</dbReference>
<dbReference type="AlphaFoldDB" id="A0A540WBE0"/>
<dbReference type="OrthoDB" id="9780956at2"/>
<proteinExistence type="predicted"/>
<evidence type="ECO:0000256" key="2">
    <source>
        <dbReference type="ARBA" id="ARBA00023080"/>
    </source>
</evidence>
<dbReference type="Proteomes" id="UP000319103">
    <property type="component" value="Unassembled WGS sequence"/>
</dbReference>
<dbReference type="InterPro" id="IPR033704">
    <property type="entry name" value="dUTPase_trimeric"/>
</dbReference>
<dbReference type="CDD" id="cd07557">
    <property type="entry name" value="trimeric_dUTPase"/>
    <property type="match status" value="1"/>
</dbReference>
<dbReference type="EMBL" id="VIGB01000003">
    <property type="protein sequence ID" value="TQF06326.1"/>
    <property type="molecule type" value="Genomic_DNA"/>
</dbReference>
<dbReference type="Pfam" id="PF22769">
    <property type="entry name" value="DCD"/>
    <property type="match status" value="1"/>
</dbReference>
<dbReference type="PANTHER" id="PTHR42680">
    <property type="entry name" value="DCTP DEAMINASE"/>
    <property type="match status" value="1"/>
</dbReference>
<accession>A0A540WBE0</accession>
<evidence type="ECO:0000313" key="3">
    <source>
        <dbReference type="EMBL" id="TQF06326.1"/>
    </source>
</evidence>
<keyword evidence="2" id="KW-0546">Nucleotide metabolism</keyword>
<dbReference type="RefSeq" id="WP_141636758.1">
    <property type="nucleotide sequence ID" value="NZ_VIGB01000003.1"/>
</dbReference>
<dbReference type="GO" id="GO:0015949">
    <property type="term" value="P:nucleobase-containing small molecule interconversion"/>
    <property type="evidence" value="ECO:0007669"/>
    <property type="project" value="TreeGrafter"/>
</dbReference>
<gene>
    <name evidence="3" type="primary">dcd</name>
    <name evidence="3" type="ORF">E6W39_34105</name>
</gene>
<dbReference type="GO" id="GO:0008829">
    <property type="term" value="F:dCTP deaminase activity"/>
    <property type="evidence" value="ECO:0007669"/>
    <property type="project" value="UniProtKB-EC"/>
</dbReference>
<evidence type="ECO:0000313" key="4">
    <source>
        <dbReference type="Proteomes" id="UP000319103"/>
    </source>
</evidence>
<dbReference type="PANTHER" id="PTHR42680:SF3">
    <property type="entry name" value="DCTP DEAMINASE"/>
    <property type="match status" value="1"/>
</dbReference>
<dbReference type="GO" id="GO:0006229">
    <property type="term" value="P:dUTP biosynthetic process"/>
    <property type="evidence" value="ECO:0007669"/>
    <property type="project" value="InterPro"/>
</dbReference>
<dbReference type="EC" id="3.5.4.13" evidence="3"/>
<comment type="caution">
    <text evidence="3">The sequence shown here is derived from an EMBL/GenBank/DDBJ whole genome shotgun (WGS) entry which is preliminary data.</text>
</comment>
<sequence length="177" mass="19421">MILTGPEIAKQVGSGRITVAPFDNSRCTTNSYDLALGRRLALYQDEVLDPRREPAYELRDIPDDGYLLAPGDFVLAETAEQIGSDNYVPLIHAKSGTARLGLFVHVTADLIDLGFVGCSTLQLYATLPVRIWPGMLIAQVTFWVPYGPIELYQGKYQHADGPQVSRSYQDHPGVANG</sequence>
<dbReference type="Gene3D" id="2.70.40.10">
    <property type="match status" value="1"/>
</dbReference>
<reference evidence="3 4" key="1">
    <citation type="submission" date="2019-06" db="EMBL/GenBank/DDBJ databases">
        <title>Description of Kitasatospora acidophila sp. nov. isolated from pine grove soil, and reclassification of Streptomyces novaecaesareae to Kitasatospora novaeceasareae comb. nov.</title>
        <authorList>
            <person name="Kim M.J."/>
        </authorList>
    </citation>
    <scope>NUCLEOTIDE SEQUENCE [LARGE SCALE GENOMIC DNA]</scope>
    <source>
        <strain evidence="3 4">MMS16-CNU292</strain>
    </source>
</reference>
<protein>
    <submittedName>
        <fullName evidence="3">dCTP deaminase</fullName>
        <ecNumber evidence="3">3.5.4.13</ecNumber>
    </submittedName>
</protein>
<dbReference type="InterPro" id="IPR036157">
    <property type="entry name" value="dUTPase-like_sf"/>
</dbReference>
<dbReference type="SUPFAM" id="SSF51283">
    <property type="entry name" value="dUTPase-like"/>
    <property type="match status" value="1"/>
</dbReference>
<name>A0A540WBE0_9ACTN</name>
<keyword evidence="4" id="KW-1185">Reference proteome</keyword>
<organism evidence="3 4">
    <name type="scientific">Kitasatospora acidiphila</name>
    <dbReference type="NCBI Taxonomy" id="2567942"/>
    <lineage>
        <taxon>Bacteria</taxon>
        <taxon>Bacillati</taxon>
        <taxon>Actinomycetota</taxon>
        <taxon>Actinomycetes</taxon>
        <taxon>Kitasatosporales</taxon>
        <taxon>Streptomycetaceae</taxon>
        <taxon>Kitasatospora</taxon>
    </lineage>
</organism>
<keyword evidence="1 3" id="KW-0378">Hydrolase</keyword>
<evidence type="ECO:0000256" key="1">
    <source>
        <dbReference type="ARBA" id="ARBA00022801"/>
    </source>
</evidence>